<dbReference type="InterPro" id="IPR036597">
    <property type="entry name" value="Fido-like_dom_sf"/>
</dbReference>
<dbReference type="Gene3D" id="1.10.3290.10">
    <property type="entry name" value="Fido-like domain"/>
    <property type="match status" value="1"/>
</dbReference>
<dbReference type="EMBL" id="BMQX01000011">
    <property type="protein sequence ID" value="GGQ17680.1"/>
    <property type="molecule type" value="Genomic_DNA"/>
</dbReference>
<keyword evidence="4" id="KW-1185">Reference proteome</keyword>
<sequence length="121" mass="13619">MQMDIRKVPGISLTNQATGEVIYTLPSGENVIRDLLSNWQAFLHNQDDVDPLIKMVMAHYQFEAIHPFIDGNGRTGCMLNILYLFVQRTAIQKGSSSLVPTKSKPKSMPRKLGLITSPNRY</sequence>
<gene>
    <name evidence="3" type="ORF">GCM10009411_17380</name>
</gene>
<comment type="caution">
    <text evidence="3">The sequence shown here is derived from an EMBL/GenBank/DDBJ whole genome shotgun (WGS) entry which is preliminary data.</text>
</comment>
<name>A0ABQ2RAT7_9GAMM</name>
<accession>A0ABQ2RAT7</accession>
<evidence type="ECO:0000256" key="1">
    <source>
        <dbReference type="SAM" id="MobiDB-lite"/>
    </source>
</evidence>
<dbReference type="Proteomes" id="UP000619118">
    <property type="component" value="Unassembled WGS sequence"/>
</dbReference>
<reference evidence="4" key="1">
    <citation type="journal article" date="2019" name="Int. J. Syst. Evol. Microbiol.">
        <title>The Global Catalogue of Microorganisms (GCM) 10K type strain sequencing project: providing services to taxonomists for standard genome sequencing and annotation.</title>
        <authorList>
            <consortium name="The Broad Institute Genomics Platform"/>
            <consortium name="The Broad Institute Genome Sequencing Center for Infectious Disease"/>
            <person name="Wu L."/>
            <person name="Ma J."/>
        </authorList>
    </citation>
    <scope>NUCLEOTIDE SEQUENCE [LARGE SCALE GENOMIC DNA]</scope>
    <source>
        <strain evidence="4">JCM 32306</strain>
    </source>
</reference>
<evidence type="ECO:0000259" key="2">
    <source>
        <dbReference type="PROSITE" id="PS51459"/>
    </source>
</evidence>
<dbReference type="InterPro" id="IPR003812">
    <property type="entry name" value="Fido"/>
</dbReference>
<feature type="domain" description="Fido" evidence="2">
    <location>
        <begin position="1"/>
        <end position="121"/>
    </location>
</feature>
<dbReference type="PANTHER" id="PTHR13504">
    <property type="entry name" value="FIDO DOMAIN-CONTAINING PROTEIN DDB_G0283145"/>
    <property type="match status" value="1"/>
</dbReference>
<dbReference type="PANTHER" id="PTHR13504:SF35">
    <property type="entry name" value="PROTEIN ADENYLYLTRANSFERASE SOFIC"/>
    <property type="match status" value="1"/>
</dbReference>
<evidence type="ECO:0000313" key="4">
    <source>
        <dbReference type="Proteomes" id="UP000619118"/>
    </source>
</evidence>
<organism evidence="3 4">
    <name type="scientific">Shewanella litoralis</name>
    <dbReference type="NCBI Taxonomy" id="2282700"/>
    <lineage>
        <taxon>Bacteria</taxon>
        <taxon>Pseudomonadati</taxon>
        <taxon>Pseudomonadota</taxon>
        <taxon>Gammaproteobacteria</taxon>
        <taxon>Alteromonadales</taxon>
        <taxon>Shewanellaceae</taxon>
        <taxon>Shewanella</taxon>
    </lineage>
</organism>
<protein>
    <recommendedName>
        <fullName evidence="2">Fido domain-containing protein</fullName>
    </recommendedName>
</protein>
<evidence type="ECO:0000313" key="3">
    <source>
        <dbReference type="EMBL" id="GGQ17680.1"/>
    </source>
</evidence>
<feature type="region of interest" description="Disordered" evidence="1">
    <location>
        <begin position="96"/>
        <end position="121"/>
    </location>
</feature>
<dbReference type="InterPro" id="IPR040198">
    <property type="entry name" value="Fido_containing"/>
</dbReference>
<proteinExistence type="predicted"/>
<dbReference type="Pfam" id="PF02661">
    <property type="entry name" value="Fic"/>
    <property type="match status" value="1"/>
</dbReference>
<dbReference type="PROSITE" id="PS51459">
    <property type="entry name" value="FIDO"/>
    <property type="match status" value="1"/>
</dbReference>
<dbReference type="SUPFAM" id="SSF140931">
    <property type="entry name" value="Fic-like"/>
    <property type="match status" value="1"/>
</dbReference>